<keyword evidence="12 16" id="KW-1133">Transmembrane helix</keyword>
<evidence type="ECO:0000256" key="5">
    <source>
        <dbReference type="ARBA" id="ARBA00022519"/>
    </source>
</evidence>
<evidence type="ECO:0000313" key="20">
    <source>
        <dbReference type="Proteomes" id="UP000609531"/>
    </source>
</evidence>
<dbReference type="InterPro" id="IPR003661">
    <property type="entry name" value="HisK_dim/P_dom"/>
</dbReference>
<evidence type="ECO:0000256" key="10">
    <source>
        <dbReference type="ARBA" id="ARBA00022777"/>
    </source>
</evidence>
<dbReference type="InterPro" id="IPR036890">
    <property type="entry name" value="HATPase_C_sf"/>
</dbReference>
<comment type="catalytic activity">
    <reaction evidence="1">
        <text>ATP + protein L-histidine = ADP + protein N-phospho-L-histidine.</text>
        <dbReference type="EC" id="2.7.13.3"/>
    </reaction>
</comment>
<evidence type="ECO:0000256" key="4">
    <source>
        <dbReference type="ARBA" id="ARBA00022475"/>
    </source>
</evidence>
<dbReference type="PANTHER" id="PTHR44936">
    <property type="entry name" value="SENSOR PROTEIN CREC"/>
    <property type="match status" value="1"/>
</dbReference>
<dbReference type="InterPro" id="IPR004358">
    <property type="entry name" value="Sig_transdc_His_kin-like_C"/>
</dbReference>
<dbReference type="PANTHER" id="PTHR44936:SF5">
    <property type="entry name" value="SENSOR HISTIDINE KINASE ENVZ"/>
    <property type="match status" value="1"/>
</dbReference>
<dbReference type="Proteomes" id="UP000609531">
    <property type="component" value="Unassembled WGS sequence"/>
</dbReference>
<name>A0A934INX3_9HYPH</name>
<comment type="subcellular location">
    <subcellularLocation>
        <location evidence="2">Cell inner membrane</location>
        <topology evidence="2">Multi-pass membrane protein</topology>
    </subcellularLocation>
</comment>
<keyword evidence="11" id="KW-0067">ATP-binding</keyword>
<dbReference type="RefSeq" id="WP_198881562.1">
    <property type="nucleotide sequence ID" value="NZ_JAEKJA010000006.1"/>
</dbReference>
<dbReference type="Pfam" id="PF00512">
    <property type="entry name" value="HisKA"/>
    <property type="match status" value="1"/>
</dbReference>
<dbReference type="InterPro" id="IPR003594">
    <property type="entry name" value="HATPase_dom"/>
</dbReference>
<dbReference type="InterPro" id="IPR003660">
    <property type="entry name" value="HAMP_dom"/>
</dbReference>
<dbReference type="SUPFAM" id="SSF55874">
    <property type="entry name" value="ATPase domain of HSP90 chaperone/DNA topoisomerase II/histidine kinase"/>
    <property type="match status" value="1"/>
</dbReference>
<dbReference type="SMART" id="SM00388">
    <property type="entry name" value="HisKA"/>
    <property type="match status" value="1"/>
</dbReference>
<evidence type="ECO:0000256" key="16">
    <source>
        <dbReference type="SAM" id="Phobius"/>
    </source>
</evidence>
<protein>
    <recommendedName>
        <fullName evidence="3">histidine kinase</fullName>
        <ecNumber evidence="3">2.7.13.3</ecNumber>
    </recommendedName>
</protein>
<evidence type="ECO:0000256" key="15">
    <source>
        <dbReference type="SAM" id="Coils"/>
    </source>
</evidence>
<evidence type="ECO:0000256" key="8">
    <source>
        <dbReference type="ARBA" id="ARBA00022692"/>
    </source>
</evidence>
<evidence type="ECO:0000256" key="9">
    <source>
        <dbReference type="ARBA" id="ARBA00022741"/>
    </source>
</evidence>
<feature type="domain" description="Histidine kinase" evidence="17">
    <location>
        <begin position="246"/>
        <end position="453"/>
    </location>
</feature>
<evidence type="ECO:0000256" key="7">
    <source>
        <dbReference type="ARBA" id="ARBA00022679"/>
    </source>
</evidence>
<evidence type="ECO:0000256" key="3">
    <source>
        <dbReference type="ARBA" id="ARBA00012438"/>
    </source>
</evidence>
<dbReference type="InterPro" id="IPR036097">
    <property type="entry name" value="HisK_dim/P_sf"/>
</dbReference>
<accession>A0A934INX3</accession>
<keyword evidence="4" id="KW-1003">Cell membrane</keyword>
<dbReference type="SUPFAM" id="SSF47384">
    <property type="entry name" value="Homodimeric domain of signal transducing histidine kinase"/>
    <property type="match status" value="1"/>
</dbReference>
<dbReference type="CDD" id="cd00082">
    <property type="entry name" value="HisKA"/>
    <property type="match status" value="1"/>
</dbReference>
<dbReference type="SMART" id="SM00304">
    <property type="entry name" value="HAMP"/>
    <property type="match status" value="2"/>
</dbReference>
<dbReference type="PROSITE" id="PS50109">
    <property type="entry name" value="HIS_KIN"/>
    <property type="match status" value="1"/>
</dbReference>
<keyword evidence="7" id="KW-0808">Transferase</keyword>
<evidence type="ECO:0000259" key="18">
    <source>
        <dbReference type="PROSITE" id="PS50885"/>
    </source>
</evidence>
<dbReference type="CDD" id="cd00075">
    <property type="entry name" value="HATPase"/>
    <property type="match status" value="1"/>
</dbReference>
<evidence type="ECO:0000256" key="14">
    <source>
        <dbReference type="ARBA" id="ARBA00023136"/>
    </source>
</evidence>
<evidence type="ECO:0000256" key="6">
    <source>
        <dbReference type="ARBA" id="ARBA00022553"/>
    </source>
</evidence>
<dbReference type="PRINTS" id="PR00344">
    <property type="entry name" value="BCTRLSENSOR"/>
</dbReference>
<dbReference type="GO" id="GO:0005886">
    <property type="term" value="C:plasma membrane"/>
    <property type="evidence" value="ECO:0007669"/>
    <property type="project" value="UniProtKB-SubCell"/>
</dbReference>
<keyword evidence="14 16" id="KW-0472">Membrane</keyword>
<evidence type="ECO:0000256" key="12">
    <source>
        <dbReference type="ARBA" id="ARBA00022989"/>
    </source>
</evidence>
<dbReference type="InterPro" id="IPR005467">
    <property type="entry name" value="His_kinase_dom"/>
</dbReference>
<keyword evidence="10" id="KW-0418">Kinase</keyword>
<dbReference type="Gene3D" id="1.10.287.130">
    <property type="match status" value="1"/>
</dbReference>
<keyword evidence="15" id="KW-0175">Coiled coil</keyword>
<evidence type="ECO:0000256" key="11">
    <source>
        <dbReference type="ARBA" id="ARBA00022840"/>
    </source>
</evidence>
<feature type="domain" description="HAMP" evidence="18">
    <location>
        <begin position="186"/>
        <end position="238"/>
    </location>
</feature>
<dbReference type="AlphaFoldDB" id="A0A934INX3"/>
<dbReference type="InterPro" id="IPR050980">
    <property type="entry name" value="2C_sensor_his_kinase"/>
</dbReference>
<dbReference type="GO" id="GO:0005524">
    <property type="term" value="F:ATP binding"/>
    <property type="evidence" value="ECO:0007669"/>
    <property type="project" value="UniProtKB-KW"/>
</dbReference>
<feature type="transmembrane region" description="Helical" evidence="16">
    <location>
        <begin position="166"/>
        <end position="184"/>
    </location>
</feature>
<evidence type="ECO:0000256" key="1">
    <source>
        <dbReference type="ARBA" id="ARBA00000085"/>
    </source>
</evidence>
<dbReference type="EMBL" id="JAEKJA010000006">
    <property type="protein sequence ID" value="MBJ3775657.1"/>
    <property type="molecule type" value="Genomic_DNA"/>
</dbReference>
<keyword evidence="9" id="KW-0547">Nucleotide-binding</keyword>
<keyword evidence="13" id="KW-0902">Two-component regulatory system</keyword>
<evidence type="ECO:0000313" key="19">
    <source>
        <dbReference type="EMBL" id="MBJ3775657.1"/>
    </source>
</evidence>
<evidence type="ECO:0000259" key="17">
    <source>
        <dbReference type="PROSITE" id="PS50109"/>
    </source>
</evidence>
<dbReference type="PROSITE" id="PS50885">
    <property type="entry name" value="HAMP"/>
    <property type="match status" value="1"/>
</dbReference>
<dbReference type="Gene3D" id="3.30.565.10">
    <property type="entry name" value="Histidine kinase-like ATPase, C-terminal domain"/>
    <property type="match status" value="1"/>
</dbReference>
<keyword evidence="5" id="KW-0997">Cell inner membrane</keyword>
<reference evidence="19" key="1">
    <citation type="submission" date="2020-12" db="EMBL/GenBank/DDBJ databases">
        <title>Bacterial taxonomy.</title>
        <authorList>
            <person name="Pan X."/>
        </authorList>
    </citation>
    <scope>NUCLEOTIDE SEQUENCE</scope>
    <source>
        <strain evidence="19">B2012</strain>
    </source>
</reference>
<dbReference type="EC" id="2.7.13.3" evidence="3"/>
<feature type="transmembrane region" description="Helical" evidence="16">
    <location>
        <begin position="20"/>
        <end position="38"/>
    </location>
</feature>
<dbReference type="GO" id="GO:0000155">
    <property type="term" value="F:phosphorelay sensor kinase activity"/>
    <property type="evidence" value="ECO:0007669"/>
    <property type="project" value="InterPro"/>
</dbReference>
<dbReference type="SMART" id="SM00387">
    <property type="entry name" value="HATPase_c"/>
    <property type="match status" value="1"/>
</dbReference>
<keyword evidence="8 16" id="KW-0812">Transmembrane</keyword>
<comment type="caution">
    <text evidence="19">The sequence shown here is derived from an EMBL/GenBank/DDBJ whole genome shotgun (WGS) entry which is preliminary data.</text>
</comment>
<keyword evidence="20" id="KW-1185">Reference proteome</keyword>
<keyword evidence="6" id="KW-0597">Phosphoprotein</keyword>
<sequence length="455" mass="50188">MTRRRSLGDRLRPRSALGQMTIIVCVSIVAVIVSGRVLEAIRKSELLRLADVDVVTERVTNLLELMHAAPPDQRADLVSWANAVEPKVTLVRSAEVAEIVERSTEEGTFRRLVHDFFPQDQPFPEGSRLVSDGGRWTLIVPIDAGSSLVVAGVPNQILTNDVLGPVSYYVIALVVFLILLRSYSRRTFLGPLARISEAAKRANGLEGESFEIERGSLEIQTLTQALNDMRDRVRELIEARTRMLRSVSHDLRTPLTRLRQRVERLDEGELQTKMLSDIRHIDALVEETLDYLRSDASEEVKERIDVASLLQTIQADFADMGADVVYEGPDRIVALAKPNALRRAVTNLCDNALRFGSHARIDLCGADEAIRIVVSDDGPGIPEDMRSLVVKPFFKVDAARPVEEADTHAGTALRLGLGLSIVSEIVAAHGGTLRLGDNEPHGLSAQIELPRSEEG</sequence>
<feature type="coiled-coil region" evidence="15">
    <location>
        <begin position="212"/>
        <end position="239"/>
    </location>
</feature>
<evidence type="ECO:0000256" key="2">
    <source>
        <dbReference type="ARBA" id="ARBA00004429"/>
    </source>
</evidence>
<dbReference type="Pfam" id="PF02518">
    <property type="entry name" value="HATPase_c"/>
    <property type="match status" value="1"/>
</dbReference>
<evidence type="ECO:0000256" key="13">
    <source>
        <dbReference type="ARBA" id="ARBA00023012"/>
    </source>
</evidence>
<gene>
    <name evidence="19" type="ORF">JCR33_08175</name>
</gene>
<dbReference type="Pfam" id="PF00672">
    <property type="entry name" value="HAMP"/>
    <property type="match status" value="1"/>
</dbReference>
<proteinExistence type="predicted"/>
<organism evidence="19 20">
    <name type="scientific">Acuticoccus mangrovi</name>
    <dbReference type="NCBI Taxonomy" id="2796142"/>
    <lineage>
        <taxon>Bacteria</taxon>
        <taxon>Pseudomonadati</taxon>
        <taxon>Pseudomonadota</taxon>
        <taxon>Alphaproteobacteria</taxon>
        <taxon>Hyphomicrobiales</taxon>
        <taxon>Amorphaceae</taxon>
        <taxon>Acuticoccus</taxon>
    </lineage>
</organism>